<feature type="domain" description="FAD/NAD(P)-binding" evidence="4">
    <location>
        <begin position="163"/>
        <end position="447"/>
    </location>
</feature>
<dbReference type="Gene3D" id="1.10.10.1100">
    <property type="entry name" value="BFD-like [2Fe-2S]-binding domain"/>
    <property type="match status" value="1"/>
</dbReference>
<dbReference type="AlphaFoldDB" id="A0A809RGI4"/>
<evidence type="ECO:0000256" key="2">
    <source>
        <dbReference type="ARBA" id="ARBA00023002"/>
    </source>
</evidence>
<dbReference type="Proteomes" id="UP000463939">
    <property type="component" value="Chromosome"/>
</dbReference>
<name>A0A809RGI4_9PROT</name>
<dbReference type="PANTHER" id="PTHR43757:SF2">
    <property type="entry name" value="AMINOMETHYLTRANSFERASE, MITOCHONDRIAL"/>
    <property type="match status" value="1"/>
</dbReference>
<evidence type="ECO:0000256" key="1">
    <source>
        <dbReference type="ARBA" id="ARBA00008609"/>
    </source>
</evidence>
<dbReference type="Gene3D" id="3.30.1360.120">
    <property type="entry name" value="Probable tRNA modification gtpase trme, domain 1"/>
    <property type="match status" value="1"/>
</dbReference>
<dbReference type="InterPro" id="IPR027266">
    <property type="entry name" value="TrmE/GcvT-like"/>
</dbReference>
<dbReference type="KEGG" id="sniv:SFSGTM_16870"/>
<dbReference type="SUPFAM" id="SSF101790">
    <property type="entry name" value="Aminomethyltransferase beta-barrel domain"/>
    <property type="match status" value="1"/>
</dbReference>
<dbReference type="InterPro" id="IPR023753">
    <property type="entry name" value="FAD/NAD-binding_dom"/>
</dbReference>
<evidence type="ECO:0000313" key="8">
    <source>
        <dbReference type="Proteomes" id="UP000463939"/>
    </source>
</evidence>
<dbReference type="RefSeq" id="WP_162084814.1">
    <property type="nucleotide sequence ID" value="NZ_AP021881.1"/>
</dbReference>
<dbReference type="GO" id="GO:0008168">
    <property type="term" value="F:methyltransferase activity"/>
    <property type="evidence" value="ECO:0007669"/>
    <property type="project" value="UniProtKB-KW"/>
</dbReference>
<dbReference type="PRINTS" id="PR00469">
    <property type="entry name" value="PNDRDTASEII"/>
</dbReference>
<dbReference type="Pfam" id="PF08669">
    <property type="entry name" value="GCV_T_C"/>
    <property type="match status" value="1"/>
</dbReference>
<dbReference type="Gene3D" id="3.50.50.60">
    <property type="entry name" value="FAD/NAD(P)-binding domain"/>
    <property type="match status" value="1"/>
</dbReference>
<evidence type="ECO:0000259" key="4">
    <source>
        <dbReference type="Pfam" id="PF07992"/>
    </source>
</evidence>
<dbReference type="InterPro" id="IPR028896">
    <property type="entry name" value="GcvT/YgfZ/DmdA"/>
</dbReference>
<evidence type="ECO:0000259" key="3">
    <source>
        <dbReference type="Pfam" id="PF01571"/>
    </source>
</evidence>
<dbReference type="InterPro" id="IPR006222">
    <property type="entry name" value="GCVT_N"/>
</dbReference>
<feature type="domain" description="SoxA A3" evidence="6">
    <location>
        <begin position="492"/>
        <end position="576"/>
    </location>
</feature>
<dbReference type="InterPro" id="IPR042204">
    <property type="entry name" value="2Fe-2S-bd_N"/>
</dbReference>
<dbReference type="PANTHER" id="PTHR43757">
    <property type="entry name" value="AMINOMETHYLTRANSFERASE"/>
    <property type="match status" value="1"/>
</dbReference>
<keyword evidence="2" id="KW-0560">Oxidoreductase</keyword>
<dbReference type="GO" id="GO:0032259">
    <property type="term" value="P:methylation"/>
    <property type="evidence" value="ECO:0007669"/>
    <property type="project" value="UniProtKB-KW"/>
</dbReference>
<organism evidence="7 8">
    <name type="scientific">Sulfuriferula nivalis</name>
    <dbReference type="NCBI Taxonomy" id="2675298"/>
    <lineage>
        <taxon>Bacteria</taxon>
        <taxon>Pseudomonadati</taxon>
        <taxon>Pseudomonadota</taxon>
        <taxon>Betaproteobacteria</taxon>
        <taxon>Nitrosomonadales</taxon>
        <taxon>Sulfuricellaceae</taxon>
        <taxon>Sulfuriferula</taxon>
    </lineage>
</organism>
<dbReference type="Pfam" id="PF07992">
    <property type="entry name" value="Pyr_redox_2"/>
    <property type="match status" value="1"/>
</dbReference>
<proteinExistence type="inferred from homology"/>
<dbReference type="Pfam" id="PF01571">
    <property type="entry name" value="GCV_T"/>
    <property type="match status" value="1"/>
</dbReference>
<feature type="domain" description="Aminomethyltransferase C-terminal" evidence="5">
    <location>
        <begin position="875"/>
        <end position="956"/>
    </location>
</feature>
<keyword evidence="8" id="KW-1185">Reference proteome</keyword>
<dbReference type="GO" id="GO:0016491">
    <property type="term" value="F:oxidoreductase activity"/>
    <property type="evidence" value="ECO:0007669"/>
    <property type="project" value="UniProtKB-KW"/>
</dbReference>
<dbReference type="EMBL" id="AP021881">
    <property type="protein sequence ID" value="BBP00979.1"/>
    <property type="molecule type" value="Genomic_DNA"/>
</dbReference>
<dbReference type="InterPro" id="IPR036188">
    <property type="entry name" value="FAD/NAD-bd_sf"/>
</dbReference>
<dbReference type="Pfam" id="PF17806">
    <property type="entry name" value="SO_alpha_A3"/>
    <property type="match status" value="1"/>
</dbReference>
<dbReference type="InterPro" id="IPR041117">
    <property type="entry name" value="SoxA_A3"/>
</dbReference>
<feature type="domain" description="GCVT N-terminal" evidence="3">
    <location>
        <begin position="587"/>
        <end position="855"/>
    </location>
</feature>
<dbReference type="Gene3D" id="3.10.20.440">
    <property type="entry name" value="2Fe-2S iron-sulphur cluster binding domain, sarcosine oxidase, alpha subunit, N-terminal domain"/>
    <property type="match status" value="1"/>
</dbReference>
<dbReference type="Pfam" id="PF13510">
    <property type="entry name" value="Fer2_4"/>
    <property type="match status" value="1"/>
</dbReference>
<dbReference type="InterPro" id="IPR041854">
    <property type="entry name" value="BFD-like_2Fe2S-bd_dom_sf"/>
</dbReference>
<accession>A0A809RGI4</accession>
<evidence type="ECO:0000313" key="7">
    <source>
        <dbReference type="EMBL" id="BBP00979.1"/>
    </source>
</evidence>
<dbReference type="SUPFAM" id="SSF51905">
    <property type="entry name" value="FAD/NAD(P)-binding domain"/>
    <property type="match status" value="1"/>
</dbReference>
<dbReference type="PRINTS" id="PR00368">
    <property type="entry name" value="FADPNR"/>
</dbReference>
<dbReference type="InterPro" id="IPR029043">
    <property type="entry name" value="GcvT/YgfZ_C"/>
</dbReference>
<reference evidence="8" key="1">
    <citation type="submission" date="2019-11" db="EMBL/GenBank/DDBJ databases">
        <title>Isolation and characterization of a novel species in the genus Sulfuriferula.</title>
        <authorList>
            <person name="Mochizuki J."/>
            <person name="Kojima H."/>
            <person name="Fukui M."/>
        </authorList>
    </citation>
    <scope>NUCLEOTIDE SEQUENCE [LARGE SCALE GENOMIC DNA]</scope>
    <source>
        <strain evidence="8">SGTM</strain>
    </source>
</reference>
<dbReference type="SUPFAM" id="SSF103025">
    <property type="entry name" value="Folate-binding domain"/>
    <property type="match status" value="1"/>
</dbReference>
<comment type="similarity">
    <text evidence="1">Belongs to the GcvT family.</text>
</comment>
<dbReference type="InterPro" id="IPR013977">
    <property type="entry name" value="GcvT_C"/>
</dbReference>
<keyword evidence="7" id="KW-0489">Methyltransferase</keyword>
<evidence type="ECO:0000259" key="5">
    <source>
        <dbReference type="Pfam" id="PF08669"/>
    </source>
</evidence>
<evidence type="ECO:0000259" key="6">
    <source>
        <dbReference type="Pfam" id="PF17806"/>
    </source>
</evidence>
<gene>
    <name evidence="7" type="ORF">SFSGTM_16870</name>
</gene>
<protein>
    <submittedName>
        <fullName evidence="7">Aminomethyltransferase</fullName>
    </submittedName>
</protein>
<keyword evidence="7" id="KW-0808">Transferase</keyword>
<sequence>MRFKSIPGEWIDRSAEVDFQFEGKHYRGYRGDSISSALWAADVRMLGRSFKYHRPRGILSLANHDINALMQDGQRLNVRADVEPLAAQQQLTSVNTFGGLQADSGRWLNHLAKFLPVGFYYKAFHTKALFPLWERLFRRLTGLGKLDFDTPHIRTPKDYDFCDVLVIGAGYSGLNAALAAADAGATVVIVDENARAGGSAAYQRAGKADSYTQINALLNSVVKHPRIRLFTSTVAAAYYADHWIPLVDEQKMTKMRAGSVVVATGVFEQPAVFHNNDLPGVMLASAAQRLIYRYAVQPMRSAVVLTANADGYRAALDLVALGVNVAAVIDMRSNHQQPVLAAEIRASGISIFQAHCILEAEATADGNGVAAAIISPFDTEGNADAASTLRIPCDGIVMSVGWAPTANLLYQAGTRMRFADDVQQFVPEQLPDGVFACGRVNGVYDTARKLLDGERAGRDAAAHLGFGSASSAIAIAETESPSHAWPVVAHPKGKNFIDFDEDLQLKDFENAVQEGFDNIELLKRYTTVGMGPSQGKHSNMNALRILARLTHKSPGQVGTTTARPFFHPVPLSHLAGRGFSPERLTPLHQQHQQLGAVFMPAGVWQRPEYYAQSGQSRIECIRGEVAAVRNQVGMIDVGTLGKIEIYGPDAAEFLERVYISRYANLKVGMTRYAIMCDESGVIIDDGVVARLGEQHFYFTTTTSGAAPIYRELTRLNTMWQLDCGLVNLTGAMAAINLAGPKAAEVLAPLTELNLALTEFPYMGIRETVVAGIPARLMRVGFVGELGYEIHVPASYADALWQALWKSGQAHSIRAFGVEAQRLLRLEKGHIIIGQDTDGLTTPLQANLNWALKMDKPFFIGQRSLQIVAQQPLQQKLTGFVLAADYNGTVPQECHLIIEQGDIAGRITSIAWSPSLQRHIGLAFVRPDLAVENGVISIRLSDGSMVSALIHATPFYDPKNSRQQYPAQEVAA</sequence>